<protein>
    <submittedName>
        <fullName evidence="2">Aurora kinase A and ninein interacting protein</fullName>
    </submittedName>
</protein>
<name>A0A3Q2Z983_HIPCM</name>
<organism evidence="2 3">
    <name type="scientific">Hippocampus comes</name>
    <name type="common">Tiger tail seahorse</name>
    <dbReference type="NCBI Taxonomy" id="109280"/>
    <lineage>
        <taxon>Eukaryota</taxon>
        <taxon>Metazoa</taxon>
        <taxon>Chordata</taxon>
        <taxon>Craniata</taxon>
        <taxon>Vertebrata</taxon>
        <taxon>Euteleostomi</taxon>
        <taxon>Actinopterygii</taxon>
        <taxon>Neopterygii</taxon>
        <taxon>Teleostei</taxon>
        <taxon>Neoteleostei</taxon>
        <taxon>Acanthomorphata</taxon>
        <taxon>Syngnathiaria</taxon>
        <taxon>Syngnathiformes</taxon>
        <taxon>Syngnathoidei</taxon>
        <taxon>Syngnathidae</taxon>
        <taxon>Hippocampus</taxon>
    </lineage>
</organism>
<dbReference type="GO" id="GO:0000922">
    <property type="term" value="C:spindle pole"/>
    <property type="evidence" value="ECO:0007669"/>
    <property type="project" value="TreeGrafter"/>
</dbReference>
<dbReference type="InterPro" id="IPR029286">
    <property type="entry name" value="AUNIP"/>
</dbReference>
<proteinExistence type="predicted"/>
<keyword evidence="3" id="KW-1185">Reference proteome</keyword>
<dbReference type="PANTHER" id="PTHR14526:SF2">
    <property type="entry name" value="AURORA KINASE A AND NINEIN-INTERACTING PROTEIN"/>
    <property type="match status" value="1"/>
</dbReference>
<reference evidence="2" key="1">
    <citation type="submission" date="2025-08" db="UniProtKB">
        <authorList>
            <consortium name="Ensembl"/>
        </authorList>
    </citation>
    <scope>IDENTIFICATION</scope>
</reference>
<dbReference type="Ensembl" id="ENSHCOT00000023648.1">
    <property type="protein sequence ID" value="ENSHCOP00000027475.1"/>
    <property type="gene ID" value="ENSHCOG00000019335.1"/>
</dbReference>
<dbReference type="Proteomes" id="UP000264820">
    <property type="component" value="Unplaced"/>
</dbReference>
<dbReference type="Pfam" id="PF15334">
    <property type="entry name" value="AIB"/>
    <property type="match status" value="1"/>
</dbReference>
<sequence>MKTCKGVQSNPAPEECGVWLDTVELKGKAKQVIDDEEQDVRPISKMLNPLAKAAGYSSAVVFNFTQTKTEMPRTKQSFISSYFSPRSKSDVASEGNLGPETDGEMCEDGDAQEHDEEHNINCEIQEEQPNEMEKNIYRKRQKDEMEQNIEEQQDEMNHSQESSLPLNRNLINFDVSEEAFRMEGFSPPKKRARQHDDEDSLVRLFTQDSDGFRVIAHRGRRSPLKNRNNNIVVAAATRKPMTTPFDVKDVLFTQDSQGNMVIKH</sequence>
<dbReference type="OMA" id="QTKTEMP"/>
<dbReference type="AlphaFoldDB" id="A0A3Q2Z983"/>
<reference evidence="2" key="2">
    <citation type="submission" date="2025-09" db="UniProtKB">
        <authorList>
            <consortium name="Ensembl"/>
        </authorList>
    </citation>
    <scope>IDENTIFICATION</scope>
</reference>
<evidence type="ECO:0000256" key="1">
    <source>
        <dbReference type="SAM" id="MobiDB-lite"/>
    </source>
</evidence>
<dbReference type="PANTHER" id="PTHR14526">
    <property type="entry name" value="AURORA KINASE A AND NINEIN-INTERACTING PROTEIN"/>
    <property type="match status" value="1"/>
</dbReference>
<accession>A0A3Q2Z983</accession>
<dbReference type="GeneTree" id="ENSGT00990000203802"/>
<feature type="region of interest" description="Disordered" evidence="1">
    <location>
        <begin position="85"/>
        <end position="109"/>
    </location>
</feature>
<dbReference type="GO" id="GO:0005813">
    <property type="term" value="C:centrosome"/>
    <property type="evidence" value="ECO:0007669"/>
    <property type="project" value="TreeGrafter"/>
</dbReference>
<dbReference type="STRING" id="109280.ENSHCOP00000027475"/>
<dbReference type="GO" id="GO:0007051">
    <property type="term" value="P:spindle organization"/>
    <property type="evidence" value="ECO:0007669"/>
    <property type="project" value="TreeGrafter"/>
</dbReference>
<evidence type="ECO:0000313" key="2">
    <source>
        <dbReference type="Ensembl" id="ENSHCOP00000027475.1"/>
    </source>
</evidence>
<evidence type="ECO:0000313" key="3">
    <source>
        <dbReference type="Proteomes" id="UP000264820"/>
    </source>
</evidence>